<dbReference type="AlphaFoldDB" id="A0A316VYK0"/>
<dbReference type="OrthoDB" id="270318at2759"/>
<name>A0A316VYK0_9BASI</name>
<evidence type="ECO:0000313" key="1">
    <source>
        <dbReference type="EMBL" id="PWN42522.1"/>
    </source>
</evidence>
<dbReference type="Proteomes" id="UP000245783">
    <property type="component" value="Unassembled WGS sequence"/>
</dbReference>
<dbReference type="GeneID" id="37035833"/>
<reference evidence="1 2" key="1">
    <citation type="journal article" date="2018" name="Mol. Biol. Evol.">
        <title>Broad Genomic Sampling Reveals a Smut Pathogenic Ancestry of the Fungal Clade Ustilaginomycotina.</title>
        <authorList>
            <person name="Kijpornyongpan T."/>
            <person name="Mondo S.J."/>
            <person name="Barry K."/>
            <person name="Sandor L."/>
            <person name="Lee J."/>
            <person name="Lipzen A."/>
            <person name="Pangilinan J."/>
            <person name="LaButti K."/>
            <person name="Hainaut M."/>
            <person name="Henrissat B."/>
            <person name="Grigoriev I.V."/>
            <person name="Spatafora J.W."/>
            <person name="Aime M.C."/>
        </authorList>
    </citation>
    <scope>NUCLEOTIDE SEQUENCE [LARGE SCALE GENOMIC DNA]</scope>
    <source>
        <strain evidence="1 2">MCA 4658</strain>
    </source>
</reference>
<dbReference type="STRING" id="1522189.A0A316VYK0"/>
<protein>
    <recommendedName>
        <fullName evidence="3">F-box domain-containing protein</fullName>
    </recommendedName>
</protein>
<accession>A0A316VYK0</accession>
<gene>
    <name evidence="1" type="ORF">IE81DRAFT_323485</name>
</gene>
<dbReference type="InParanoid" id="A0A316VYK0"/>
<evidence type="ECO:0008006" key="3">
    <source>
        <dbReference type="Google" id="ProtNLM"/>
    </source>
</evidence>
<dbReference type="RefSeq" id="XP_025369682.1">
    <property type="nucleotide sequence ID" value="XM_025513963.1"/>
</dbReference>
<evidence type="ECO:0000313" key="2">
    <source>
        <dbReference type="Proteomes" id="UP000245783"/>
    </source>
</evidence>
<keyword evidence="2" id="KW-1185">Reference proteome</keyword>
<proteinExistence type="predicted"/>
<dbReference type="EMBL" id="KZ819379">
    <property type="protein sequence ID" value="PWN42522.1"/>
    <property type="molecule type" value="Genomic_DNA"/>
</dbReference>
<sequence>MTETATTSGPVGPTPIEADAARTFSHLFAAAETAVDPHPAAAIRHFKVQPSLAGLPHDILLQIWTLVDDPSRIVMVSRRFNEMGRLEDSRAEWLLAHYDVRDVFFESIKRPRLLDPWLIRKLLDRGAVLSRALVQEVVARSSAPIDESLHAYVDSPLRWGQSVPTATVLALLSEGVRLYASHMTLQPRDQEVLQLYLCMPSDRASHKSHLLDAYQRFNQASVFLIG</sequence>
<organism evidence="1 2">
    <name type="scientific">Ceraceosorus guamensis</name>
    <dbReference type="NCBI Taxonomy" id="1522189"/>
    <lineage>
        <taxon>Eukaryota</taxon>
        <taxon>Fungi</taxon>
        <taxon>Dikarya</taxon>
        <taxon>Basidiomycota</taxon>
        <taxon>Ustilaginomycotina</taxon>
        <taxon>Exobasidiomycetes</taxon>
        <taxon>Ceraceosorales</taxon>
        <taxon>Ceraceosoraceae</taxon>
        <taxon>Ceraceosorus</taxon>
    </lineage>
</organism>